<dbReference type="InterPro" id="IPR027417">
    <property type="entry name" value="P-loop_NTPase"/>
</dbReference>
<name>A0A6I4INT1_9SPHI</name>
<dbReference type="GO" id="GO:0016887">
    <property type="term" value="F:ATP hydrolysis activity"/>
    <property type="evidence" value="ECO:0007669"/>
    <property type="project" value="InterPro"/>
</dbReference>
<evidence type="ECO:0000313" key="4">
    <source>
        <dbReference type="EMBL" id="QQL48381.1"/>
    </source>
</evidence>
<evidence type="ECO:0000259" key="3">
    <source>
        <dbReference type="PROSITE" id="PS50893"/>
    </source>
</evidence>
<dbReference type="Proteomes" id="UP000429232">
    <property type="component" value="Chromosome"/>
</dbReference>
<keyword evidence="1" id="KW-0547">Nucleotide-binding</keyword>
<accession>A0A6I4INT1</accession>
<evidence type="ECO:0000313" key="5">
    <source>
        <dbReference type="Proteomes" id="UP000429232"/>
    </source>
</evidence>
<reference evidence="4 5" key="1">
    <citation type="submission" date="2020-12" db="EMBL/GenBank/DDBJ databases">
        <title>HMF7856_wgs.fasta genome submission.</title>
        <authorList>
            <person name="Kang H."/>
            <person name="Kim H."/>
            <person name="Joh K."/>
        </authorList>
    </citation>
    <scope>NUCLEOTIDE SEQUENCE [LARGE SCALE GENOMIC DNA]</scope>
    <source>
        <strain evidence="4 5">HMF7856</strain>
    </source>
</reference>
<organism evidence="4 5">
    <name type="scientific">Mucilaginibacter ginkgonis</name>
    <dbReference type="NCBI Taxonomy" id="2682091"/>
    <lineage>
        <taxon>Bacteria</taxon>
        <taxon>Pseudomonadati</taxon>
        <taxon>Bacteroidota</taxon>
        <taxon>Sphingobacteriia</taxon>
        <taxon>Sphingobacteriales</taxon>
        <taxon>Sphingobacteriaceae</taxon>
        <taxon>Mucilaginibacter</taxon>
    </lineage>
</organism>
<dbReference type="PROSITE" id="PS50893">
    <property type="entry name" value="ABC_TRANSPORTER_2"/>
    <property type="match status" value="2"/>
</dbReference>
<evidence type="ECO:0000256" key="2">
    <source>
        <dbReference type="ARBA" id="ARBA00022840"/>
    </source>
</evidence>
<dbReference type="Pfam" id="PF00005">
    <property type="entry name" value="ABC_tran"/>
    <property type="match status" value="2"/>
</dbReference>
<dbReference type="PANTHER" id="PTHR43158">
    <property type="entry name" value="SKFA PEPTIDE EXPORT ATP-BINDING PROTEIN SKFE"/>
    <property type="match status" value="1"/>
</dbReference>
<dbReference type="EMBL" id="CP066775">
    <property type="protein sequence ID" value="QQL48381.1"/>
    <property type="molecule type" value="Genomic_DNA"/>
</dbReference>
<protein>
    <submittedName>
        <fullName evidence="4">ATP-binding cassette domain-containing protein</fullName>
    </submittedName>
</protein>
<dbReference type="GO" id="GO:0005524">
    <property type="term" value="F:ATP binding"/>
    <property type="evidence" value="ECO:0007669"/>
    <property type="project" value="UniProtKB-KW"/>
</dbReference>
<keyword evidence="2 4" id="KW-0067">ATP-binding</keyword>
<feature type="domain" description="ABC transporter" evidence="3">
    <location>
        <begin position="6"/>
        <end position="249"/>
    </location>
</feature>
<sequence length="493" mass="54773">MPATLVSLQNISVKYQSQIALNQISLDIIAGDHVAIIGKSGSGKSLLLKVIAGLQSVNGGQLTRHYTEGCDGTASASIVLVDSRHHFKNGSNTTDLYYQQRFNSFDSDDSLTVKSYLAGIAKDTRPGYWSIENVVERLNLTALYNKELIKLSNGETKRLRLASALIKNPKLLLLDQPLTGLDVDARKSFDALLHEIAEAGTTIVMATSPNEIPSVINKVVLLTSGRTDLITYAADYRIKQLSRHSNDTNINTEHLAGLLSADYERFDTIIKMANVNVQYGEKNILKNIDWEVRQGDRWALLGHNGAGKSTLLTLVYGDNPQAYANDIVLFDKQRGTGESIWDIKKKCGFVSPELFQYFPTDNSCLQVIESGFYDTLGLFRMSEPSRAALSLKWMEVLGIGQYARQLLKNIPASAQRLCFLARALVRNPILLILDEPCQGMDEDQKENFKHIIDTICEQSDMTMIYVTHYTEELPDAVNKFIKLSAGEVVEQSA</sequence>
<gene>
    <name evidence="4" type="ORF">GO620_009255</name>
</gene>
<dbReference type="SUPFAM" id="SSF52540">
    <property type="entry name" value="P-loop containing nucleoside triphosphate hydrolases"/>
    <property type="match status" value="2"/>
</dbReference>
<keyword evidence="5" id="KW-1185">Reference proteome</keyword>
<dbReference type="SMART" id="SM00382">
    <property type="entry name" value="AAA"/>
    <property type="match status" value="2"/>
</dbReference>
<dbReference type="KEGG" id="mgik:GO620_009255"/>
<evidence type="ECO:0000256" key="1">
    <source>
        <dbReference type="ARBA" id="ARBA00022741"/>
    </source>
</evidence>
<dbReference type="InterPro" id="IPR003439">
    <property type="entry name" value="ABC_transporter-like_ATP-bd"/>
</dbReference>
<dbReference type="Gene3D" id="3.40.50.300">
    <property type="entry name" value="P-loop containing nucleotide triphosphate hydrolases"/>
    <property type="match status" value="2"/>
</dbReference>
<proteinExistence type="predicted"/>
<dbReference type="AlphaFoldDB" id="A0A6I4INT1"/>
<dbReference type="InterPro" id="IPR003593">
    <property type="entry name" value="AAA+_ATPase"/>
</dbReference>
<dbReference type="RefSeq" id="WP_157525986.1">
    <property type="nucleotide sequence ID" value="NZ_CP066775.1"/>
</dbReference>
<feature type="domain" description="ABC transporter" evidence="3">
    <location>
        <begin position="270"/>
        <end position="493"/>
    </location>
</feature>
<dbReference type="PANTHER" id="PTHR43158:SF2">
    <property type="entry name" value="SKFA PEPTIDE EXPORT ATP-BINDING PROTEIN SKFE"/>
    <property type="match status" value="1"/>
</dbReference>